<dbReference type="CDD" id="cd23656">
    <property type="entry name" value="Abraxas_plant"/>
    <property type="match status" value="1"/>
</dbReference>
<dbReference type="InterPro" id="IPR023238">
    <property type="entry name" value="FAM175"/>
</dbReference>
<reference key="2">
    <citation type="journal article" date="2000" name="Nature">
        <title>Sequence and analysis of chromosome 3 of the plant Arabidopsis thaliana.</title>
        <authorList>
            <consortium name="European Union Chromosome 3 Arabidopsis Sequencing Consortium"/>
            <consortium name="Institute for Genomic Research"/>
            <consortium name="Kazusa DNA Research Institute"/>
            <person name="Salanoubat M."/>
            <person name="Lemcke K."/>
            <person name="Rieger M."/>
            <person name="Ansorge W."/>
            <person name="Unseld M."/>
            <person name="Fartmann B."/>
            <person name="Valle G."/>
            <person name="Blocker H."/>
            <person name="Perez-Alonso M."/>
            <person name="Obermaier B."/>
            <person name="Delseny M."/>
            <person name="Boutry M."/>
            <person name="Grivell L.A."/>
            <person name="Mache R."/>
            <person name="Puigdomenech P."/>
            <person name="De Simone V."/>
            <person name="Choisne N."/>
            <person name="Artiguenave F."/>
            <person name="Robert C."/>
            <person name="Brottier P."/>
            <person name="Wincker P."/>
            <person name="Cattolico L."/>
            <person name="Weissenbach J."/>
            <person name="Saurin W."/>
            <person name="Quetier F."/>
            <person name="Schafer M."/>
            <person name="Muller-Auer S."/>
            <person name="Gabel C."/>
            <person name="Fuchs M."/>
            <person name="Benes V."/>
            <person name="Wurmbach E."/>
            <person name="Drzonek H."/>
            <person name="Erfle H."/>
            <person name="Jordan N."/>
            <person name="Bangert S."/>
            <person name="Wiedelmann R."/>
            <person name="Kranz H."/>
            <person name="Voss H."/>
            <person name="Holland R."/>
            <person name="Brandt P."/>
            <person name="Nyakatura G."/>
            <person name="Vezzi A."/>
            <person name="D'Angelo M."/>
            <person name="Pallavicini A."/>
            <person name="Toppo S."/>
            <person name="Simionati B."/>
            <person name="Conrad A."/>
            <person name="Hornischer K."/>
            <person name="Kauer G."/>
            <person name="Lohnert T.H."/>
            <person name="Nordsiek G."/>
            <person name="Reichelt J."/>
            <person name="Scharfe M."/>
            <person name="Schon O."/>
            <person name="Bargues M."/>
            <person name="Terol J."/>
            <person name="Climent J."/>
            <person name="Navarro P."/>
            <person name="Collado C."/>
            <person name="Perez-Perez A."/>
            <person name="Ottenwalder B."/>
            <person name="Duchemin D."/>
            <person name="Cooke R."/>
            <person name="Laudie M."/>
            <person name="Berger-Llauro C."/>
            <person name="Purnelle B."/>
            <person name="Masuy D."/>
            <person name="de Haan M."/>
            <person name="Maarse A.C."/>
            <person name="Alcaraz J.P."/>
            <person name="Cottet A."/>
            <person name="Casacuberta E."/>
            <person name="Monfort A."/>
            <person name="Argiriou A."/>
            <person name="flores M."/>
            <person name="Liguori R."/>
            <person name="Vitale D."/>
            <person name="Mannhaupt G."/>
            <person name="Haase D."/>
            <person name="Schoof H."/>
            <person name="Rudd S."/>
            <person name="Zaccaria P."/>
            <person name="Mewes H.W."/>
            <person name="Mayer K.F."/>
            <person name="Kaul S."/>
            <person name="Town C.D."/>
            <person name="Koo H.L."/>
            <person name="Tallon L.J."/>
            <person name="Jenkins J."/>
            <person name="Rooney T."/>
            <person name="Rizzo M."/>
            <person name="Walts A."/>
            <person name="Utterback T."/>
            <person name="Fujii C.Y."/>
            <person name="Shea T.P."/>
            <person name="Creasy T.H."/>
            <person name="Haas B."/>
            <person name="Maiti R."/>
            <person name="Wu D."/>
            <person name="Peterson J."/>
            <person name="Van Aken S."/>
            <person name="Pai G."/>
            <person name="Militscher J."/>
            <person name="Sellers P."/>
            <person name="Gill J.E."/>
            <person name="Feldblyum T.V."/>
            <person name="Preuss D."/>
            <person name="Lin X."/>
            <person name="Nierman W.C."/>
            <person name="Salzberg S.L."/>
            <person name="White O."/>
            <person name="Venter J.C."/>
            <person name="Fraser C.M."/>
            <person name="Kaneko T."/>
            <person name="Nakamura Y."/>
            <person name="Sato S."/>
            <person name="Kato T."/>
            <person name="Asamizu E."/>
            <person name="Sasamoto S."/>
            <person name="Kimura T."/>
            <person name="Idesawa K."/>
            <person name="Kawashima K."/>
            <person name="Kishida Y."/>
            <person name="Kiyokawa C."/>
            <person name="Kohara M."/>
            <person name="Matsumoto M."/>
            <person name="Matsuno A."/>
            <person name="Muraki A."/>
            <person name="Nakayama S."/>
            <person name="Nakazaki N."/>
            <person name="Shinpo S."/>
            <person name="Takeuchi C."/>
            <person name="Wada T."/>
            <person name="Watanabe A."/>
            <person name="Yamada M."/>
            <person name="Yasuda M."/>
            <person name="Tabata S."/>
        </authorList>
    </citation>
    <scope>NUCLEOTIDE SEQUENCE [LARGE SCALE GENOMIC DNA]</scope>
    <source>
        <strain>cv. Columbia</strain>
    </source>
</reference>
<dbReference type="InterPro" id="IPR023241">
    <property type="entry name" value="FAM175_plant"/>
</dbReference>
<dbReference type="PRINTS" id="PR02051">
    <property type="entry name" value="PROTEINF175"/>
</dbReference>
<dbReference type="ExpressionAtlas" id="Q9C9Y2">
    <property type="expression patterns" value="baseline and differential"/>
</dbReference>
<dbReference type="PANTHER" id="PTHR31728">
    <property type="entry name" value="ABRAXAS FAMILY MEMBER"/>
    <property type="match status" value="1"/>
</dbReference>
<name>Q9C9Y2_ARATH</name>
<sequence length="378" mass="41860">MDDLSLEKIEISGPTLASLIQRASSSPSDVDGLIFGQIHRIVSSNLSDDSPADIASSSSSSDQIVATVTSFICSGKTVSFYDPLGRVDSRRIDSLRVDSPDHLIGWFSARRKTANRPSMRELAVTSSLSSQFHLPIEDLQNPRSMNMASSVFFLLTMPLTDQCIHTHEYRAYQFRSSKQRLEPRSVGIVNIGPAFRGHYGSFSPKSGFPPLICELSSSAMSVDCDESSLSAKKQSAKDQKEIDALAEGFQVGELKRLVGAEAANYTGGIEEMYERMLAKIESLASDVEKSSARVFQQTFNFVRTLELIKMGTFIVDMNGMTLRQNVQGGFLVKDRLNRTKLGPRLKLLDGNQPKRFLNDQFHTTALSTRRCSFIFVLS</sequence>
<reference evidence="1" key="3">
    <citation type="submission" date="2001-01" db="EMBL/GenBank/DDBJ databases">
        <authorList>
            <person name="Town C.D."/>
            <person name="Kaul S."/>
        </authorList>
    </citation>
    <scope>NUCLEOTIDE SEQUENCE</scope>
</reference>
<dbReference type="PRINTS" id="PR02054">
    <property type="entry name" value="FAM175PLANT"/>
</dbReference>
<reference evidence="1" key="1">
    <citation type="submission" date="1999-10" db="EMBL/GenBank/DDBJ databases">
        <title>Arabidopsis thaliana chromosome 3 BAC F17O14 genomic sequence.</title>
        <authorList>
            <person name="Lin X."/>
            <person name="Kaul S."/>
            <person name="Town C.D."/>
            <person name="Benito M."/>
            <person name="Creasy T.H."/>
            <person name="Haas B.J."/>
            <person name="Wu D."/>
            <person name="Maiti R."/>
            <person name="Ronning C.M."/>
            <person name="Koo H."/>
            <person name="Fujii C.Y."/>
            <person name="Utterback T.R."/>
            <person name="Barnstead M.E."/>
            <person name="Bowman C.L."/>
            <person name="White O."/>
            <person name="Nierman W.C."/>
            <person name="Fraser C.M."/>
        </authorList>
    </citation>
    <scope>NUCLEOTIDE SEQUENCE</scope>
</reference>
<accession>Q9C9Y2</accession>
<dbReference type="PANTHER" id="PTHR31728:SF5">
    <property type="entry name" value="OS07G0540200 PROTEIN"/>
    <property type="match status" value="1"/>
</dbReference>
<evidence type="ECO:0000313" key="1">
    <source>
        <dbReference type="EMBL" id="AAG51366.1"/>
    </source>
</evidence>
<proteinExistence type="predicted"/>
<organism evidence="1">
    <name type="scientific">Arabidopsis thaliana</name>
    <name type="common">Mouse-ear cress</name>
    <dbReference type="NCBI Taxonomy" id="3702"/>
    <lineage>
        <taxon>Eukaryota</taxon>
        <taxon>Viridiplantae</taxon>
        <taxon>Streptophyta</taxon>
        <taxon>Embryophyta</taxon>
        <taxon>Tracheophyta</taxon>
        <taxon>Spermatophyta</taxon>
        <taxon>Magnoliopsida</taxon>
        <taxon>eudicotyledons</taxon>
        <taxon>Gunneridae</taxon>
        <taxon>Pentapetalae</taxon>
        <taxon>rosids</taxon>
        <taxon>malvids</taxon>
        <taxon>Brassicales</taxon>
        <taxon>Brassicaceae</taxon>
        <taxon>Camelineae</taxon>
        <taxon>Arabidopsis</taxon>
    </lineage>
</organism>
<protein>
    <submittedName>
        <fullName evidence="1">Uncharacterized protein F17O14.25</fullName>
    </submittedName>
</protein>
<dbReference type="EMBL" id="AC012562">
    <property type="protein sequence ID" value="AAG51366.1"/>
    <property type="molecule type" value="Genomic_DNA"/>
</dbReference>
<gene>
    <name evidence="1" type="primary">F17O14.25</name>
</gene>
<dbReference type="Pfam" id="PF21125">
    <property type="entry name" value="MPN_2A_DUB_like"/>
    <property type="match status" value="1"/>
</dbReference>
<dbReference type="AlphaFoldDB" id="Q9C9Y2"/>